<organism evidence="2 3">
    <name type="scientific">Rariglobus hedericola</name>
    <dbReference type="NCBI Taxonomy" id="2597822"/>
    <lineage>
        <taxon>Bacteria</taxon>
        <taxon>Pseudomonadati</taxon>
        <taxon>Verrucomicrobiota</taxon>
        <taxon>Opitutia</taxon>
        <taxon>Opitutales</taxon>
        <taxon>Opitutaceae</taxon>
        <taxon>Rariglobus</taxon>
    </lineage>
</organism>
<name>A0A556QCW4_9BACT</name>
<evidence type="ECO:0000313" key="2">
    <source>
        <dbReference type="EMBL" id="TSJ74493.1"/>
    </source>
</evidence>
<protein>
    <submittedName>
        <fullName evidence="2">Uncharacterized protein</fullName>
    </submittedName>
</protein>
<dbReference type="Proteomes" id="UP000315648">
    <property type="component" value="Unassembled WGS sequence"/>
</dbReference>
<feature type="transmembrane region" description="Helical" evidence="1">
    <location>
        <begin position="43"/>
        <end position="62"/>
    </location>
</feature>
<keyword evidence="1" id="KW-0812">Transmembrane</keyword>
<dbReference type="EMBL" id="VMBG01000007">
    <property type="protein sequence ID" value="TSJ74493.1"/>
    <property type="molecule type" value="Genomic_DNA"/>
</dbReference>
<keyword evidence="3" id="KW-1185">Reference proteome</keyword>
<evidence type="ECO:0000313" key="3">
    <source>
        <dbReference type="Proteomes" id="UP000315648"/>
    </source>
</evidence>
<reference evidence="2 3" key="1">
    <citation type="submission" date="2019-07" db="EMBL/GenBank/DDBJ databases">
        <title>Description of 53C-WASEF.</title>
        <authorList>
            <person name="Pitt A."/>
            <person name="Hahn M.W."/>
        </authorList>
    </citation>
    <scope>NUCLEOTIDE SEQUENCE [LARGE SCALE GENOMIC DNA]</scope>
    <source>
        <strain evidence="2 3">53C-WASEF</strain>
    </source>
</reference>
<dbReference type="OrthoDB" id="9952626at2"/>
<keyword evidence="1" id="KW-1133">Transmembrane helix</keyword>
<evidence type="ECO:0000256" key="1">
    <source>
        <dbReference type="SAM" id="Phobius"/>
    </source>
</evidence>
<comment type="caution">
    <text evidence="2">The sequence shown here is derived from an EMBL/GenBank/DDBJ whole genome shotgun (WGS) entry which is preliminary data.</text>
</comment>
<proteinExistence type="predicted"/>
<dbReference type="RefSeq" id="WP_144354349.1">
    <property type="nucleotide sequence ID" value="NZ_CBCRVV010000051.1"/>
</dbReference>
<sequence length="74" mass="8183">MKSLLQIFMIGAGSLSFLISAPIMIYGYMMYRGFGGDLTNKDRLLLSIPFLALALIAAGVIWRKSDQKEDEPLA</sequence>
<feature type="transmembrane region" description="Helical" evidence="1">
    <location>
        <begin position="7"/>
        <end position="31"/>
    </location>
</feature>
<keyword evidence="1" id="KW-0472">Membrane</keyword>
<accession>A0A556QCW4</accession>
<gene>
    <name evidence="2" type="ORF">FPL22_17560</name>
</gene>
<dbReference type="AlphaFoldDB" id="A0A556QCW4"/>